<feature type="region of interest" description="Disordered" evidence="1">
    <location>
        <begin position="1"/>
        <end position="141"/>
    </location>
</feature>
<feature type="compositionally biased region" description="Acidic residues" evidence="1">
    <location>
        <begin position="1"/>
        <end position="13"/>
    </location>
</feature>
<evidence type="ECO:0000313" key="3">
    <source>
        <dbReference type="Proteomes" id="UP001367676"/>
    </source>
</evidence>
<feature type="region of interest" description="Disordered" evidence="1">
    <location>
        <begin position="193"/>
        <end position="225"/>
    </location>
</feature>
<organism evidence="2 3">
    <name type="scientific">Parthenolecanium corni</name>
    <dbReference type="NCBI Taxonomy" id="536013"/>
    <lineage>
        <taxon>Eukaryota</taxon>
        <taxon>Metazoa</taxon>
        <taxon>Ecdysozoa</taxon>
        <taxon>Arthropoda</taxon>
        <taxon>Hexapoda</taxon>
        <taxon>Insecta</taxon>
        <taxon>Pterygota</taxon>
        <taxon>Neoptera</taxon>
        <taxon>Paraneoptera</taxon>
        <taxon>Hemiptera</taxon>
        <taxon>Sternorrhyncha</taxon>
        <taxon>Coccoidea</taxon>
        <taxon>Coccidae</taxon>
        <taxon>Parthenolecanium</taxon>
    </lineage>
</organism>
<comment type="caution">
    <text evidence="2">The sequence shown here is derived from an EMBL/GenBank/DDBJ whole genome shotgun (WGS) entry which is preliminary data.</text>
</comment>
<sequence>MRFEAERDDDDGGIPDLPSGLERTGNAPPYPGSPKFGYGRSANGKKKKTETMTFDLNGRMPPLKASAFKEGVQTLREKKKTEKRERSERGSNKQNGRRVEEAPYGTEREEKSSTVHTDPFRKRERIQSKATARNRPGPHRVRVFQDIGGFLQGLADGTVVPSPPSNQKRRVKTQKARGDARIGIIHAKYGYRELLSSSSTPTPNHPSKLETKTDSDEEETTARAGANLIMKSGWCAKFRGKQ</sequence>
<reference evidence="2 3" key="1">
    <citation type="submission" date="2024-03" db="EMBL/GenBank/DDBJ databases">
        <title>Adaptation during the transition from Ophiocordyceps entomopathogen to insect associate is accompanied by gene loss and intensified selection.</title>
        <authorList>
            <person name="Ward C.M."/>
            <person name="Onetto C.A."/>
            <person name="Borneman A.R."/>
        </authorList>
    </citation>
    <scope>NUCLEOTIDE SEQUENCE [LARGE SCALE GENOMIC DNA]</scope>
    <source>
        <strain evidence="2">AWRI1</strain>
        <tissue evidence="2">Single Adult Female</tissue>
    </source>
</reference>
<name>A0AAN9XYJ6_9HEMI</name>
<gene>
    <name evidence="2" type="ORF">V9T40_011390</name>
</gene>
<dbReference type="AlphaFoldDB" id="A0AAN9XYJ6"/>
<evidence type="ECO:0000313" key="2">
    <source>
        <dbReference type="EMBL" id="KAK7574199.1"/>
    </source>
</evidence>
<feature type="region of interest" description="Disordered" evidence="1">
    <location>
        <begin position="155"/>
        <end position="179"/>
    </location>
</feature>
<keyword evidence="3" id="KW-1185">Reference proteome</keyword>
<proteinExistence type="predicted"/>
<dbReference type="Proteomes" id="UP001367676">
    <property type="component" value="Unassembled WGS sequence"/>
</dbReference>
<evidence type="ECO:0000256" key="1">
    <source>
        <dbReference type="SAM" id="MobiDB-lite"/>
    </source>
</evidence>
<protein>
    <submittedName>
        <fullName evidence="2">Uncharacterized protein</fullName>
    </submittedName>
</protein>
<feature type="compositionally biased region" description="Basic and acidic residues" evidence="1">
    <location>
        <begin position="75"/>
        <end position="127"/>
    </location>
</feature>
<dbReference type="EMBL" id="JBBCAQ010000037">
    <property type="protein sequence ID" value="KAK7574199.1"/>
    <property type="molecule type" value="Genomic_DNA"/>
</dbReference>
<accession>A0AAN9XYJ6</accession>